<evidence type="ECO:0000313" key="2">
    <source>
        <dbReference type="EMBL" id="SVC56376.1"/>
    </source>
</evidence>
<protein>
    <submittedName>
        <fullName evidence="2">Uncharacterized protein</fullName>
    </submittedName>
</protein>
<proteinExistence type="predicted"/>
<gene>
    <name evidence="2" type="ORF">METZ01_LOCUS309230</name>
</gene>
<dbReference type="AlphaFoldDB" id="A0A382N5M6"/>
<evidence type="ECO:0000256" key="1">
    <source>
        <dbReference type="SAM" id="MobiDB-lite"/>
    </source>
</evidence>
<reference evidence="2" key="1">
    <citation type="submission" date="2018-05" db="EMBL/GenBank/DDBJ databases">
        <authorList>
            <person name="Lanie J.A."/>
            <person name="Ng W.-L."/>
            <person name="Kazmierczak K.M."/>
            <person name="Andrzejewski T.M."/>
            <person name="Davidsen T.M."/>
            <person name="Wayne K.J."/>
            <person name="Tettelin H."/>
            <person name="Glass J.I."/>
            <person name="Rusch D."/>
            <person name="Podicherti R."/>
            <person name="Tsui H.-C.T."/>
            <person name="Winkler M.E."/>
        </authorList>
    </citation>
    <scope>NUCLEOTIDE SEQUENCE</scope>
</reference>
<sequence>MRLETADRLQNGRLTTAGAAHEDAVRSRSNCRREIIQLKGTVA</sequence>
<dbReference type="EMBL" id="UINC01098111">
    <property type="protein sequence ID" value="SVC56376.1"/>
    <property type="molecule type" value="Genomic_DNA"/>
</dbReference>
<name>A0A382N5M6_9ZZZZ</name>
<organism evidence="2">
    <name type="scientific">marine metagenome</name>
    <dbReference type="NCBI Taxonomy" id="408172"/>
    <lineage>
        <taxon>unclassified sequences</taxon>
        <taxon>metagenomes</taxon>
        <taxon>ecological metagenomes</taxon>
    </lineage>
</organism>
<feature type="region of interest" description="Disordered" evidence="1">
    <location>
        <begin position="1"/>
        <end position="28"/>
    </location>
</feature>
<accession>A0A382N5M6</accession>